<feature type="transmembrane region" description="Helical" evidence="11">
    <location>
        <begin position="295"/>
        <end position="314"/>
    </location>
</feature>
<organism evidence="12">
    <name type="scientific">Zea mays</name>
    <name type="common">Maize</name>
    <dbReference type="NCBI Taxonomy" id="4577"/>
    <lineage>
        <taxon>Eukaryota</taxon>
        <taxon>Viridiplantae</taxon>
        <taxon>Streptophyta</taxon>
        <taxon>Embryophyta</taxon>
        <taxon>Tracheophyta</taxon>
        <taxon>Spermatophyta</taxon>
        <taxon>Magnoliopsida</taxon>
        <taxon>Liliopsida</taxon>
        <taxon>Poales</taxon>
        <taxon>Poaceae</taxon>
        <taxon>PACMAD clade</taxon>
        <taxon>Panicoideae</taxon>
        <taxon>Andropogonodae</taxon>
        <taxon>Andropogoneae</taxon>
        <taxon>Tripsacinae</taxon>
        <taxon>Zea</taxon>
    </lineage>
</organism>
<keyword evidence="8" id="KW-0406">Ion transport</keyword>
<feature type="transmembrane region" description="Helical" evidence="11">
    <location>
        <begin position="335"/>
        <end position="354"/>
    </location>
</feature>
<evidence type="ECO:0000256" key="9">
    <source>
        <dbReference type="ARBA" id="ARBA00023136"/>
    </source>
</evidence>
<dbReference type="CDD" id="cd09323">
    <property type="entry name" value="TDT_SLAC1_like"/>
    <property type="match status" value="1"/>
</dbReference>
<dbReference type="Proteomes" id="UP000007305">
    <property type="component" value="Chromosome 3"/>
</dbReference>
<feature type="transmembrane region" description="Helical" evidence="11">
    <location>
        <begin position="508"/>
        <end position="529"/>
    </location>
</feature>
<dbReference type="GO" id="GO:0005886">
    <property type="term" value="C:plasma membrane"/>
    <property type="evidence" value="ECO:0007669"/>
    <property type="project" value="UniProtKB-SubCell"/>
</dbReference>
<dbReference type="RefSeq" id="XP_023157836.1">
    <property type="nucleotide sequence ID" value="XM_023302068.2"/>
</dbReference>
<reference evidence="13" key="2">
    <citation type="submission" date="2019-07" db="EMBL/GenBank/DDBJ databases">
        <authorList>
            <person name="Seetharam A."/>
            <person name="Woodhouse M."/>
            <person name="Cannon E."/>
        </authorList>
    </citation>
    <scope>NUCLEOTIDE SEQUENCE [LARGE SCALE GENOMIC DNA]</scope>
    <source>
        <strain evidence="13">cv. B73</strain>
    </source>
</reference>
<dbReference type="RefSeq" id="XP_008675328.1">
    <property type="nucleotide sequence ID" value="XM_008677106.3"/>
</dbReference>
<evidence type="ECO:0000256" key="2">
    <source>
        <dbReference type="ARBA" id="ARBA00004236"/>
    </source>
</evidence>
<feature type="transmembrane region" description="Helical" evidence="11">
    <location>
        <begin position="482"/>
        <end position="501"/>
    </location>
</feature>
<keyword evidence="6 11" id="KW-0812">Transmembrane</keyword>
<accession>A0A1D6NIB8</accession>
<dbReference type="Gramene" id="Zm00001eb159490_T002">
    <property type="protein sequence ID" value="Zm00001eb159490_P002"/>
    <property type="gene ID" value="Zm00001eb159490"/>
</dbReference>
<proteinExistence type="evidence at protein level"/>
<dbReference type="GeneID" id="103651474"/>
<dbReference type="PANTHER" id="PTHR31269:SF2">
    <property type="entry name" value="S-TYPE ANION CHANNEL SLAH3"/>
    <property type="match status" value="1"/>
</dbReference>
<evidence type="ECO:0000256" key="8">
    <source>
        <dbReference type="ARBA" id="ARBA00023065"/>
    </source>
</evidence>
<dbReference type="RefSeq" id="XP_023157835.1">
    <property type="nucleotide sequence ID" value="XM_023302067.2"/>
</dbReference>
<dbReference type="Pfam" id="PF03595">
    <property type="entry name" value="SLAC1"/>
    <property type="match status" value="1"/>
</dbReference>
<feature type="transmembrane region" description="Helical" evidence="11">
    <location>
        <begin position="541"/>
        <end position="565"/>
    </location>
</feature>
<name>A0A1D6NIB8_MAIZE</name>
<evidence type="ECO:0007829" key="15">
    <source>
        <dbReference type="PeptideAtlas" id="A0A1D6NIB8"/>
    </source>
</evidence>
<dbReference type="OrthoDB" id="1099at2759"/>
<keyword evidence="5" id="KW-1003">Cell membrane</keyword>
<keyword evidence="14" id="KW-1185">Reference proteome</keyword>
<feature type="transmembrane region" description="Helical" evidence="11">
    <location>
        <begin position="451"/>
        <end position="470"/>
    </location>
</feature>
<dbReference type="EnsemblPlants" id="Zm00001eb159490_T002">
    <property type="protein sequence ID" value="Zm00001eb159490_P002"/>
    <property type="gene ID" value="Zm00001eb159490"/>
</dbReference>
<dbReference type="STRING" id="4577.A0A1D6NIB8"/>
<feature type="transmembrane region" description="Helical" evidence="11">
    <location>
        <begin position="421"/>
        <end position="439"/>
    </location>
</feature>
<evidence type="ECO:0000313" key="13">
    <source>
        <dbReference type="EnsemblPlants" id="Zm00001eb159490_P001"/>
    </source>
</evidence>
<feature type="compositionally biased region" description="Polar residues" evidence="10">
    <location>
        <begin position="607"/>
        <end position="624"/>
    </location>
</feature>
<dbReference type="Gene3D" id="1.50.10.150">
    <property type="entry name" value="Voltage-dependent anion channel"/>
    <property type="match status" value="1"/>
</dbReference>
<dbReference type="InterPro" id="IPR004695">
    <property type="entry name" value="SLAC1/Mae1/Ssu1/TehA"/>
</dbReference>
<dbReference type="AlphaFoldDB" id="A0A1D6NIB8"/>
<reference evidence="13" key="3">
    <citation type="submission" date="2021-05" db="UniProtKB">
        <authorList>
            <consortium name="EnsemblPlants"/>
        </authorList>
    </citation>
    <scope>IDENTIFICATION</scope>
    <source>
        <strain evidence="13">cv. B73</strain>
    </source>
</reference>
<dbReference type="EMBL" id="CM007649">
    <property type="protein sequence ID" value="ONM40114.1"/>
    <property type="molecule type" value="Genomic_DNA"/>
</dbReference>
<dbReference type="EnsemblPlants" id="Zm00001eb159490_T004">
    <property type="protein sequence ID" value="Zm00001eb159490_P004"/>
    <property type="gene ID" value="Zm00001eb159490"/>
</dbReference>
<dbReference type="Gramene" id="Zm00001eb159490_T001">
    <property type="protein sequence ID" value="Zm00001eb159490_P001"/>
    <property type="gene ID" value="Zm00001eb159490"/>
</dbReference>
<dbReference type="eggNOG" id="ENOG502QQKN">
    <property type="taxonomic scope" value="Eukaryota"/>
</dbReference>
<dbReference type="GO" id="GO:0012505">
    <property type="term" value="C:endomembrane system"/>
    <property type="evidence" value="ECO:0007669"/>
    <property type="project" value="UniProtKB-SubCell"/>
</dbReference>
<feature type="region of interest" description="Disordered" evidence="10">
    <location>
        <begin position="189"/>
        <end position="217"/>
    </location>
</feature>
<dbReference type="InterPro" id="IPR038665">
    <property type="entry name" value="Voltage-dep_anion_channel_sf"/>
</dbReference>
<dbReference type="PaxDb" id="4577-GRMZM2G011347_P01"/>
<dbReference type="GO" id="GO:0008308">
    <property type="term" value="F:voltage-gated monoatomic anion channel activity"/>
    <property type="evidence" value="ECO:0007669"/>
    <property type="project" value="InterPro"/>
</dbReference>
<dbReference type="InterPro" id="IPR030183">
    <property type="entry name" value="SLAC/SLAH"/>
</dbReference>
<dbReference type="ExpressionAtlas" id="A0A1D6NIB8">
    <property type="expression patterns" value="baseline and differential"/>
</dbReference>
<dbReference type="Gramene" id="Zm00001eb159490_T005">
    <property type="protein sequence ID" value="Zm00001eb159490_P005"/>
    <property type="gene ID" value="Zm00001eb159490"/>
</dbReference>
<dbReference type="Gramene" id="Zm00001eb159490_T004">
    <property type="protein sequence ID" value="Zm00001eb159490_P004"/>
    <property type="gene ID" value="Zm00001eb159490"/>
</dbReference>
<dbReference type="RefSeq" id="XP_008675326.1">
    <property type="nucleotide sequence ID" value="XM_008677104.4"/>
</dbReference>
<dbReference type="RefSeq" id="XP_008675329.1">
    <property type="nucleotide sequence ID" value="XM_008677107.4"/>
</dbReference>
<dbReference type="EnsemblPlants" id="Zm00001eb159490_T003">
    <property type="protein sequence ID" value="Zm00001eb159490_P003"/>
    <property type="gene ID" value="Zm00001eb159490"/>
</dbReference>
<comment type="similarity">
    <text evidence="3">Belongs to the SLAC1 S-type anion channel family.</text>
</comment>
<evidence type="ECO:0000313" key="12">
    <source>
        <dbReference type="EMBL" id="ONM40113.1"/>
    </source>
</evidence>
<keyword evidence="7 11" id="KW-1133">Transmembrane helix</keyword>
<dbReference type="OMA" id="SIEYSHA"/>
<dbReference type="GO" id="GO:0006873">
    <property type="term" value="P:intracellular monoatomic ion homeostasis"/>
    <property type="evidence" value="ECO:0007669"/>
    <property type="project" value="InterPro"/>
</dbReference>
<keyword evidence="4" id="KW-0813">Transport</keyword>
<dbReference type="EMBL" id="CM007649">
    <property type="protein sequence ID" value="ONM40112.1"/>
    <property type="molecule type" value="Genomic_DNA"/>
</dbReference>
<dbReference type="EnsemblPlants" id="Zm00001eb159490_T001">
    <property type="protein sequence ID" value="Zm00001eb159490_P001"/>
    <property type="gene ID" value="Zm00001eb159490"/>
</dbReference>
<evidence type="ECO:0000256" key="3">
    <source>
        <dbReference type="ARBA" id="ARBA00007808"/>
    </source>
</evidence>
<feature type="transmembrane region" description="Helical" evidence="11">
    <location>
        <begin position="253"/>
        <end position="275"/>
    </location>
</feature>
<protein>
    <submittedName>
        <fullName evidence="12">S-type anion channel SLAH3</fullName>
    </submittedName>
</protein>
<sequence>MEFTGTKKDVEMAGQLNTELSSREHALPALLIKVPSQAIAGFDCVPAAADAAVVSLNEPGDRAEDVAISILPAPARAYGGDAHGVPYSVSLSMPASPSGFHLSSHFMCAGDAPVATADVRPVLLEDQRQAAAAAHSPRLIKQTRFHSQPILNLHPPSKNVVDEAAARRWDSARDTRFDPFKTFSGRLERQLSNLRGRPQEPVDGISPDSKISEEETDQVPAADRYFDALEGPELDTLRATEVPVLPKDEKWPFLLRFPISAFGMCLGVSSQAILWKTLASAAPTAFLHVSPAVSHALWYAALALTVLVSGIYLLKVVFYFEAVRREFYHPIRANFFFAPWIACLFLALGAPRLVAEMHHGVWYALMAPIFCLELKIYGQWMSGGQRRLSKVANPSNHLSIVGNFVGALLGAKMGLREGPVFFFAVGLAHYMVLFVTLYQRLPTNMTLPKELHPVFFLFVAAPSVASMAWAKINGQFDAGARIAYFIALFLYMSLAVRINFFRGFRFSLAWWAYTFPMTGASVAAITYATEVDNVLTRALCIGLSGISTVTVAGLLVTTVFHAFVLRDLFPNDVSIAITRKKPKFSKILAHFRSSSSDMKELVLSLPRTAQSDSGETETEPSVTAKSRAEP</sequence>
<evidence type="ECO:0000256" key="7">
    <source>
        <dbReference type="ARBA" id="ARBA00022989"/>
    </source>
</evidence>
<comment type="subcellular location">
    <subcellularLocation>
        <location evidence="2">Cell membrane</location>
    </subcellularLocation>
    <subcellularLocation>
        <location evidence="1">Endomembrane system</location>
        <topology evidence="1">Multi-pass membrane protein</topology>
    </subcellularLocation>
</comment>
<evidence type="ECO:0000256" key="5">
    <source>
        <dbReference type="ARBA" id="ARBA00022475"/>
    </source>
</evidence>
<evidence type="ECO:0000256" key="1">
    <source>
        <dbReference type="ARBA" id="ARBA00004127"/>
    </source>
</evidence>
<evidence type="ECO:0000313" key="14">
    <source>
        <dbReference type="Proteomes" id="UP000007305"/>
    </source>
</evidence>
<dbReference type="KEGG" id="zma:103651474"/>
<dbReference type="Gramene" id="Zm00001eb159490_T003">
    <property type="protein sequence ID" value="Zm00001eb159490_P003"/>
    <property type="gene ID" value="Zm00001eb159490"/>
</dbReference>
<dbReference type="PANTHER" id="PTHR31269">
    <property type="entry name" value="S-TYPE ANION CHANNEL SLAH3"/>
    <property type="match status" value="1"/>
</dbReference>
<dbReference type="RefSeq" id="XP_008675327.1">
    <property type="nucleotide sequence ID" value="XM_008677105.4"/>
</dbReference>
<feature type="region of interest" description="Disordered" evidence="10">
    <location>
        <begin position="605"/>
        <end position="630"/>
    </location>
</feature>
<evidence type="ECO:0000256" key="10">
    <source>
        <dbReference type="SAM" id="MobiDB-lite"/>
    </source>
</evidence>
<evidence type="ECO:0000256" key="11">
    <source>
        <dbReference type="SAM" id="Phobius"/>
    </source>
</evidence>
<keyword evidence="15" id="KW-1267">Proteomics identification</keyword>
<dbReference type="SMR" id="A0A1D6NIB8"/>
<dbReference type="EMBL" id="CM007649">
    <property type="protein sequence ID" value="ONM40113.1"/>
    <property type="molecule type" value="Genomic_DNA"/>
</dbReference>
<gene>
    <name evidence="13" type="primary">LOC103651474</name>
    <name evidence="12" type="ORF">ZEAMMB73_Zm00001d044181</name>
</gene>
<evidence type="ECO:0000256" key="4">
    <source>
        <dbReference type="ARBA" id="ARBA00022448"/>
    </source>
</evidence>
<keyword evidence="9 11" id="KW-0472">Membrane</keyword>
<evidence type="ECO:0000256" key="6">
    <source>
        <dbReference type="ARBA" id="ARBA00022692"/>
    </source>
</evidence>
<dbReference type="EnsemblPlants" id="Zm00001eb159490_T005">
    <property type="protein sequence ID" value="Zm00001eb159490_P005"/>
    <property type="gene ID" value="Zm00001eb159490"/>
</dbReference>
<reference evidence="12 14" key="1">
    <citation type="submission" date="2015-12" db="EMBL/GenBank/DDBJ databases">
        <title>Update maize B73 reference genome by single molecule sequencing technologies.</title>
        <authorList>
            <consortium name="Maize Genome Sequencing Project"/>
            <person name="Ware D."/>
        </authorList>
    </citation>
    <scope>NUCLEOTIDE SEQUENCE [LARGE SCALE GENOMIC DNA]</scope>
    <source>
        <strain evidence="14">cv. B73</strain>
        <tissue evidence="12">Seedling</tissue>
    </source>
</reference>